<evidence type="ECO:0000256" key="1">
    <source>
        <dbReference type="ARBA" id="ARBA00007118"/>
    </source>
</evidence>
<sequence length="166" mass="18839">MKGIIERRSIRKYTEEKISDEKIKEILKAGMYAPSGGNAQPWDFVVIKDKKLLTEITKVHSYSHSLKEADCGIIVCGNLKKEKFKDLWIQDCSAATQNILLAAHSLGLGSVWLGLYPEMDRVDGVRDIINAPENIIPFSIISLGYPAEKKSIPDRYDESNIHYEQW</sequence>
<gene>
    <name evidence="4" type="ORF">P4S50_17915</name>
</gene>
<organism evidence="4 5">
    <name type="scientific">Tepidibacter hydrothermalis</name>
    <dbReference type="NCBI Taxonomy" id="3036126"/>
    <lineage>
        <taxon>Bacteria</taxon>
        <taxon>Bacillati</taxon>
        <taxon>Bacillota</taxon>
        <taxon>Clostridia</taxon>
        <taxon>Peptostreptococcales</taxon>
        <taxon>Peptostreptococcaceae</taxon>
        <taxon>Tepidibacter</taxon>
    </lineage>
</organism>
<keyword evidence="2" id="KW-0560">Oxidoreductase</keyword>
<dbReference type="InterPro" id="IPR000415">
    <property type="entry name" value="Nitroreductase-like"/>
</dbReference>
<comment type="similarity">
    <text evidence="1">Belongs to the nitroreductase family.</text>
</comment>
<feature type="domain" description="Nitroreductase" evidence="3">
    <location>
        <begin position="5"/>
        <end position="57"/>
    </location>
</feature>
<dbReference type="CDD" id="cd02150">
    <property type="entry name" value="nitroreductase"/>
    <property type="match status" value="1"/>
</dbReference>
<dbReference type="EMBL" id="CP120733">
    <property type="protein sequence ID" value="WFD12408.1"/>
    <property type="molecule type" value="Genomic_DNA"/>
</dbReference>
<reference evidence="4 5" key="1">
    <citation type="submission" date="2023-03" db="EMBL/GenBank/DDBJ databases">
        <title>Complete genome sequence of Tepidibacter sp. SWIR-1, isolated from a deep-sea hydrothermal vent.</title>
        <authorList>
            <person name="Li X."/>
        </authorList>
    </citation>
    <scope>NUCLEOTIDE SEQUENCE [LARGE SCALE GENOMIC DNA]</scope>
    <source>
        <strain evidence="4 5">SWIR-1</strain>
    </source>
</reference>
<protein>
    <submittedName>
        <fullName evidence="4">Nitroreductase family protein</fullName>
    </submittedName>
</protein>
<feature type="domain" description="Nitroreductase" evidence="3">
    <location>
        <begin position="66"/>
        <end position="145"/>
    </location>
</feature>
<evidence type="ECO:0000313" key="5">
    <source>
        <dbReference type="Proteomes" id="UP001222800"/>
    </source>
</evidence>
<name>A0ABY8EHL5_9FIRM</name>
<accession>A0ABY8EHL5</accession>
<proteinExistence type="inferred from homology"/>
<dbReference type="SUPFAM" id="SSF55469">
    <property type="entry name" value="FMN-dependent nitroreductase-like"/>
    <property type="match status" value="1"/>
</dbReference>
<evidence type="ECO:0000256" key="2">
    <source>
        <dbReference type="ARBA" id="ARBA00023002"/>
    </source>
</evidence>
<dbReference type="Gene3D" id="3.40.109.10">
    <property type="entry name" value="NADH Oxidase"/>
    <property type="match status" value="1"/>
</dbReference>
<dbReference type="Proteomes" id="UP001222800">
    <property type="component" value="Chromosome"/>
</dbReference>
<dbReference type="InterPro" id="IPR029479">
    <property type="entry name" value="Nitroreductase"/>
</dbReference>
<dbReference type="Pfam" id="PF00881">
    <property type="entry name" value="Nitroreductase"/>
    <property type="match status" value="2"/>
</dbReference>
<dbReference type="PANTHER" id="PTHR43673:SF10">
    <property type="entry name" value="NADH DEHYDROGENASE_NAD(P)H NITROREDUCTASE XCC3605-RELATED"/>
    <property type="match status" value="1"/>
</dbReference>
<keyword evidence="5" id="KW-1185">Reference proteome</keyword>
<dbReference type="PANTHER" id="PTHR43673">
    <property type="entry name" value="NAD(P)H NITROREDUCTASE YDGI-RELATED"/>
    <property type="match status" value="1"/>
</dbReference>
<evidence type="ECO:0000313" key="4">
    <source>
        <dbReference type="EMBL" id="WFD12408.1"/>
    </source>
</evidence>
<evidence type="ECO:0000259" key="3">
    <source>
        <dbReference type="Pfam" id="PF00881"/>
    </source>
</evidence>